<accession>A0A7W3PH31</accession>
<reference evidence="2 4" key="2">
    <citation type="submission" date="2020-07" db="EMBL/GenBank/DDBJ databases">
        <title>Sequencing the genomes of 1000 actinobacteria strains.</title>
        <authorList>
            <person name="Klenk H.-P."/>
        </authorList>
    </citation>
    <scope>NUCLEOTIDE SEQUENCE [LARGE SCALE GENOMIC DNA]</scope>
    <source>
        <strain evidence="2 4">DSM 10309</strain>
    </source>
</reference>
<dbReference type="SUPFAM" id="SSF52266">
    <property type="entry name" value="SGNH hydrolase"/>
    <property type="match status" value="1"/>
</dbReference>
<organism evidence="2 4">
    <name type="scientific">Frigoribacterium faeni</name>
    <dbReference type="NCBI Taxonomy" id="145483"/>
    <lineage>
        <taxon>Bacteria</taxon>
        <taxon>Bacillati</taxon>
        <taxon>Actinomycetota</taxon>
        <taxon>Actinomycetes</taxon>
        <taxon>Micrococcales</taxon>
        <taxon>Microbacteriaceae</taxon>
        <taxon>Frigoribacterium</taxon>
    </lineage>
</organism>
<sequence length="244" mass="26585">MVTIPPRGQHPLRLAAGLVHLVSFFFRRADQSGDIYPVDASRGVVAGDSPERILVLGERGEINLGVVTNELSIAAFVAREHQRVTGRGSHWAISTLSRDSLADGPAAASRHAADLARTDLVVVMAGISDCLRLVSAGTWETHLRATLDALFRQLPRDARVVVAEIPPLENAGSLTRPARIAAGHRASLVNRRTRVVAAEDPRVVVAPFPADLTDRLWVPQSREERYTRTYSIWSRAVVAAVPLY</sequence>
<dbReference type="AlphaFoldDB" id="A0A7W3PH31"/>
<dbReference type="EMBL" id="BJUV01000044">
    <property type="protein sequence ID" value="GEK84589.1"/>
    <property type="molecule type" value="Genomic_DNA"/>
</dbReference>
<dbReference type="InterPro" id="IPR036514">
    <property type="entry name" value="SGNH_hydro_sf"/>
</dbReference>
<protein>
    <submittedName>
        <fullName evidence="2">Lysophospholipase L1-like esterase</fullName>
    </submittedName>
</protein>
<reference evidence="1 3" key="1">
    <citation type="submission" date="2019-07" db="EMBL/GenBank/DDBJ databases">
        <title>Whole genome shotgun sequence of Frigoribacterium faeni NBRC 103066.</title>
        <authorList>
            <person name="Hosoyama A."/>
            <person name="Uohara A."/>
            <person name="Ohji S."/>
            <person name="Ichikawa N."/>
        </authorList>
    </citation>
    <scope>NUCLEOTIDE SEQUENCE [LARGE SCALE GENOMIC DNA]</scope>
    <source>
        <strain evidence="1 3">NBRC 103066</strain>
    </source>
</reference>
<dbReference type="Proteomes" id="UP000321154">
    <property type="component" value="Unassembled WGS sequence"/>
</dbReference>
<keyword evidence="3" id="KW-1185">Reference proteome</keyword>
<name>A0A7W3PH31_9MICO</name>
<dbReference type="Gene3D" id="3.40.50.1110">
    <property type="entry name" value="SGNH hydrolase"/>
    <property type="match status" value="1"/>
</dbReference>
<evidence type="ECO:0000313" key="2">
    <source>
        <dbReference type="EMBL" id="MBA8811875.1"/>
    </source>
</evidence>
<evidence type="ECO:0000313" key="3">
    <source>
        <dbReference type="Proteomes" id="UP000321154"/>
    </source>
</evidence>
<comment type="caution">
    <text evidence="2">The sequence shown here is derived from an EMBL/GenBank/DDBJ whole genome shotgun (WGS) entry which is preliminary data.</text>
</comment>
<evidence type="ECO:0000313" key="1">
    <source>
        <dbReference type="EMBL" id="GEK84589.1"/>
    </source>
</evidence>
<proteinExistence type="predicted"/>
<dbReference type="Proteomes" id="UP000522688">
    <property type="component" value="Unassembled WGS sequence"/>
</dbReference>
<dbReference type="RefSeq" id="WP_146856908.1">
    <property type="nucleotide sequence ID" value="NZ_BAAAHR010000007.1"/>
</dbReference>
<dbReference type="EMBL" id="JACGWW010000001">
    <property type="protein sequence ID" value="MBA8811875.1"/>
    <property type="molecule type" value="Genomic_DNA"/>
</dbReference>
<evidence type="ECO:0000313" key="4">
    <source>
        <dbReference type="Proteomes" id="UP000522688"/>
    </source>
</evidence>
<dbReference type="OrthoDB" id="9804395at2"/>
<gene>
    <name evidence="2" type="ORF">FB463_000099</name>
    <name evidence="1" type="ORF">FFA01_28980</name>
</gene>